<keyword evidence="2" id="KW-1185">Reference proteome</keyword>
<accession>A0ACB9N7G0</accession>
<dbReference type="Proteomes" id="UP001057402">
    <property type="component" value="Chromosome 8"/>
</dbReference>
<organism evidence="1 2">
    <name type="scientific">Melastoma candidum</name>
    <dbReference type="NCBI Taxonomy" id="119954"/>
    <lineage>
        <taxon>Eukaryota</taxon>
        <taxon>Viridiplantae</taxon>
        <taxon>Streptophyta</taxon>
        <taxon>Embryophyta</taxon>
        <taxon>Tracheophyta</taxon>
        <taxon>Spermatophyta</taxon>
        <taxon>Magnoliopsida</taxon>
        <taxon>eudicotyledons</taxon>
        <taxon>Gunneridae</taxon>
        <taxon>Pentapetalae</taxon>
        <taxon>rosids</taxon>
        <taxon>malvids</taxon>
        <taxon>Myrtales</taxon>
        <taxon>Melastomataceae</taxon>
        <taxon>Melastomatoideae</taxon>
        <taxon>Melastomateae</taxon>
        <taxon>Melastoma</taxon>
    </lineage>
</organism>
<evidence type="ECO:0000313" key="2">
    <source>
        <dbReference type="Proteomes" id="UP001057402"/>
    </source>
</evidence>
<name>A0ACB9N7G0_9MYRT</name>
<dbReference type="EMBL" id="CM042887">
    <property type="protein sequence ID" value="KAI4330961.1"/>
    <property type="molecule type" value="Genomic_DNA"/>
</dbReference>
<protein>
    <submittedName>
        <fullName evidence="1">Uncharacterized protein</fullName>
    </submittedName>
</protein>
<sequence length="95" mass="10157">MQKESDGGQREVGMGYSLSNLGPQSLQISGETRVALLTRGGCPIEGRFLDAMTTLWVTVVRRSPLTVALFSRELWSGKHLGPSVEPLVGEGGTVV</sequence>
<evidence type="ECO:0000313" key="1">
    <source>
        <dbReference type="EMBL" id="KAI4330961.1"/>
    </source>
</evidence>
<proteinExistence type="predicted"/>
<comment type="caution">
    <text evidence="1">The sequence shown here is derived from an EMBL/GenBank/DDBJ whole genome shotgun (WGS) entry which is preliminary data.</text>
</comment>
<gene>
    <name evidence="1" type="ORF">MLD38_029197</name>
</gene>
<reference evidence="2" key="1">
    <citation type="journal article" date="2023" name="Front. Plant Sci.">
        <title>Chromosomal-level genome assembly of Melastoma candidum provides insights into trichome evolution.</title>
        <authorList>
            <person name="Zhong Y."/>
            <person name="Wu W."/>
            <person name="Sun C."/>
            <person name="Zou P."/>
            <person name="Liu Y."/>
            <person name="Dai S."/>
            <person name="Zhou R."/>
        </authorList>
    </citation>
    <scope>NUCLEOTIDE SEQUENCE [LARGE SCALE GENOMIC DNA]</scope>
</reference>